<feature type="transmembrane region" description="Helical" evidence="1">
    <location>
        <begin position="154"/>
        <end position="174"/>
    </location>
</feature>
<keyword evidence="1" id="KW-0472">Membrane</keyword>
<keyword evidence="1" id="KW-1133">Transmembrane helix</keyword>
<feature type="domain" description="DUF3592" evidence="2">
    <location>
        <begin position="63"/>
        <end position="148"/>
    </location>
</feature>
<feature type="transmembrane region" description="Helical" evidence="1">
    <location>
        <begin position="26"/>
        <end position="47"/>
    </location>
</feature>
<proteinExistence type="predicted"/>
<accession>A0ABT3FUS6</accession>
<evidence type="ECO:0000313" key="4">
    <source>
        <dbReference type="Proteomes" id="UP001207930"/>
    </source>
</evidence>
<comment type="caution">
    <text evidence="3">The sequence shown here is derived from an EMBL/GenBank/DDBJ whole genome shotgun (WGS) entry which is preliminary data.</text>
</comment>
<keyword evidence="1" id="KW-0812">Transmembrane</keyword>
<sequence length="176" mass="19900">MRESVVARVGGGYRVGMPQRSTGSRVYLSIIGLMLALIGGIFSWLMWRSFQRAREVDHWPQVPCIILRSAAEERQIDPNGNVERRFSVLYGYHWEDVPRQSDRLKLRGSPWVSKEAAVQIFIDQYPEGSQQQCRVNPADPDVAVLEPESKAPGYSLWFPLLFVVGGVGIVVGAWRK</sequence>
<protein>
    <submittedName>
        <fullName evidence="3">DUF3592 domain-containing protein</fullName>
    </submittedName>
</protein>
<gene>
    <name evidence="3" type="ORF">OKA04_21575</name>
</gene>
<name>A0ABT3FUS6_9BACT</name>
<organism evidence="3 4">
    <name type="scientific">Luteolibacter flavescens</name>
    <dbReference type="NCBI Taxonomy" id="1859460"/>
    <lineage>
        <taxon>Bacteria</taxon>
        <taxon>Pseudomonadati</taxon>
        <taxon>Verrucomicrobiota</taxon>
        <taxon>Verrucomicrobiia</taxon>
        <taxon>Verrucomicrobiales</taxon>
        <taxon>Verrucomicrobiaceae</taxon>
        <taxon>Luteolibacter</taxon>
    </lineage>
</organism>
<evidence type="ECO:0000313" key="3">
    <source>
        <dbReference type="EMBL" id="MCW1887343.1"/>
    </source>
</evidence>
<dbReference type="InterPro" id="IPR021994">
    <property type="entry name" value="DUF3592"/>
</dbReference>
<reference evidence="3 4" key="1">
    <citation type="submission" date="2022-10" db="EMBL/GenBank/DDBJ databases">
        <title>Luteolibacter flavescens strain MCCC 1K03193, whole genome shotgun sequencing project.</title>
        <authorList>
            <person name="Zhao G."/>
            <person name="Shen L."/>
        </authorList>
    </citation>
    <scope>NUCLEOTIDE SEQUENCE [LARGE SCALE GENOMIC DNA]</scope>
    <source>
        <strain evidence="3 4">MCCC 1K03193</strain>
    </source>
</reference>
<evidence type="ECO:0000259" key="2">
    <source>
        <dbReference type="Pfam" id="PF12158"/>
    </source>
</evidence>
<dbReference type="Proteomes" id="UP001207930">
    <property type="component" value="Unassembled WGS sequence"/>
</dbReference>
<dbReference type="Pfam" id="PF12158">
    <property type="entry name" value="DUF3592"/>
    <property type="match status" value="1"/>
</dbReference>
<dbReference type="EMBL" id="JAPDDS010000017">
    <property type="protein sequence ID" value="MCW1887343.1"/>
    <property type="molecule type" value="Genomic_DNA"/>
</dbReference>
<keyword evidence="4" id="KW-1185">Reference proteome</keyword>
<evidence type="ECO:0000256" key="1">
    <source>
        <dbReference type="SAM" id="Phobius"/>
    </source>
</evidence>